<gene>
    <name evidence="11" type="ORF">DB32_007020</name>
</gene>
<evidence type="ECO:0000256" key="5">
    <source>
        <dbReference type="ARBA" id="ARBA00022927"/>
    </source>
</evidence>
<evidence type="ECO:0000256" key="6">
    <source>
        <dbReference type="ARBA" id="ARBA00022989"/>
    </source>
</evidence>
<comment type="subcellular location">
    <subcellularLocation>
        <location evidence="1">Cell membrane</location>
        <topology evidence="1">Multi-pass membrane protein</topology>
    </subcellularLocation>
    <subcellularLocation>
        <location evidence="8">Membrane</location>
        <topology evidence="8">Multi-pass membrane protein</topology>
    </subcellularLocation>
</comment>
<dbReference type="Proteomes" id="UP000034883">
    <property type="component" value="Chromosome"/>
</dbReference>
<evidence type="ECO:0000256" key="7">
    <source>
        <dbReference type="ARBA" id="ARBA00023136"/>
    </source>
</evidence>
<feature type="transmembrane region" description="Helical" evidence="9">
    <location>
        <begin position="149"/>
        <end position="174"/>
    </location>
</feature>
<evidence type="ECO:0000256" key="4">
    <source>
        <dbReference type="ARBA" id="ARBA00022692"/>
    </source>
</evidence>
<comment type="similarity">
    <text evidence="8">Belongs to the exbB/tolQ family.</text>
</comment>
<evidence type="ECO:0000256" key="3">
    <source>
        <dbReference type="ARBA" id="ARBA00022475"/>
    </source>
</evidence>
<keyword evidence="2 8" id="KW-0813">Transport</keyword>
<feature type="domain" description="MotA/TolQ/ExbB proton channel" evidence="10">
    <location>
        <begin position="57"/>
        <end position="186"/>
    </location>
</feature>
<dbReference type="EMBL" id="CP011125">
    <property type="protein sequence ID" value="AKF09871.1"/>
    <property type="molecule type" value="Genomic_DNA"/>
</dbReference>
<sequence length="212" mass="21868">MVSLLLMSVVVMSITIQRAIALLGLRRASGGYEAQVKPLLARGQLDEAATVRAARPSPIGNVIEAGLSEYVDTRADAPSTTELIDVVRSRLEQTVGREMDQLRKGLGALATIGSIAPFVGLFGTVAGIVTSFEGIAATGGGGLTAVSAGIAEALVATALGILVAIPAVVFFNYFSAKLRAIESSLEDASSLLINGVRKAGWIEGRSLTEAAE</sequence>
<evidence type="ECO:0000256" key="2">
    <source>
        <dbReference type="ARBA" id="ARBA00022448"/>
    </source>
</evidence>
<name>A0A0F6W8B3_9BACT</name>
<keyword evidence="4 9" id="KW-0812">Transmembrane</keyword>
<organism evidence="11 12">
    <name type="scientific">Sandaracinus amylolyticus</name>
    <dbReference type="NCBI Taxonomy" id="927083"/>
    <lineage>
        <taxon>Bacteria</taxon>
        <taxon>Pseudomonadati</taxon>
        <taxon>Myxococcota</taxon>
        <taxon>Polyangia</taxon>
        <taxon>Polyangiales</taxon>
        <taxon>Sandaracinaceae</taxon>
        <taxon>Sandaracinus</taxon>
    </lineage>
</organism>
<feature type="transmembrane region" description="Helical" evidence="9">
    <location>
        <begin position="6"/>
        <end position="25"/>
    </location>
</feature>
<evidence type="ECO:0000313" key="12">
    <source>
        <dbReference type="Proteomes" id="UP000034883"/>
    </source>
</evidence>
<dbReference type="InterPro" id="IPR002898">
    <property type="entry name" value="MotA_ExbB_proton_chnl"/>
</dbReference>
<dbReference type="PANTHER" id="PTHR30625">
    <property type="entry name" value="PROTEIN TOLQ"/>
    <property type="match status" value="1"/>
</dbReference>
<evidence type="ECO:0000313" key="11">
    <source>
        <dbReference type="EMBL" id="AKF09871.1"/>
    </source>
</evidence>
<dbReference type="Pfam" id="PF01618">
    <property type="entry name" value="MotA_ExbB"/>
    <property type="match status" value="1"/>
</dbReference>
<evidence type="ECO:0000256" key="1">
    <source>
        <dbReference type="ARBA" id="ARBA00004651"/>
    </source>
</evidence>
<dbReference type="InterPro" id="IPR050790">
    <property type="entry name" value="ExbB/TolQ_transport"/>
</dbReference>
<keyword evidence="6 9" id="KW-1133">Transmembrane helix</keyword>
<dbReference type="PANTHER" id="PTHR30625:SF15">
    <property type="entry name" value="BIOPOLYMER TRANSPORT PROTEIN EXBB"/>
    <property type="match status" value="1"/>
</dbReference>
<keyword evidence="5 8" id="KW-0653">Protein transport</keyword>
<keyword evidence="7 9" id="KW-0472">Membrane</keyword>
<accession>A0A0F6W8B3</accession>
<protein>
    <submittedName>
        <fullName evidence="11">MotA/TolQ/ExbB proton channel family protein</fullName>
    </submittedName>
</protein>
<dbReference type="KEGG" id="samy:DB32_007020"/>
<dbReference type="GO" id="GO:0005886">
    <property type="term" value="C:plasma membrane"/>
    <property type="evidence" value="ECO:0007669"/>
    <property type="project" value="UniProtKB-SubCell"/>
</dbReference>
<evidence type="ECO:0000256" key="9">
    <source>
        <dbReference type="SAM" id="Phobius"/>
    </source>
</evidence>
<dbReference type="STRING" id="927083.DB32_007020"/>
<keyword evidence="12" id="KW-1185">Reference proteome</keyword>
<feature type="transmembrane region" description="Helical" evidence="9">
    <location>
        <begin position="106"/>
        <end position="129"/>
    </location>
</feature>
<evidence type="ECO:0000259" key="10">
    <source>
        <dbReference type="Pfam" id="PF01618"/>
    </source>
</evidence>
<keyword evidence="3" id="KW-1003">Cell membrane</keyword>
<dbReference type="AlphaFoldDB" id="A0A0F6W8B3"/>
<dbReference type="GO" id="GO:0017038">
    <property type="term" value="P:protein import"/>
    <property type="evidence" value="ECO:0007669"/>
    <property type="project" value="TreeGrafter"/>
</dbReference>
<proteinExistence type="inferred from homology"/>
<reference evidence="11 12" key="1">
    <citation type="submission" date="2015-03" db="EMBL/GenBank/DDBJ databases">
        <title>Genome assembly of Sandaracinus amylolyticus DSM 53668.</title>
        <authorList>
            <person name="Sharma G."/>
            <person name="Subramanian S."/>
        </authorList>
    </citation>
    <scope>NUCLEOTIDE SEQUENCE [LARGE SCALE GENOMIC DNA]</scope>
    <source>
        <strain evidence="11 12">DSM 53668</strain>
    </source>
</reference>
<evidence type="ECO:0000256" key="8">
    <source>
        <dbReference type="RuleBase" id="RU004057"/>
    </source>
</evidence>